<evidence type="ECO:0000259" key="3">
    <source>
        <dbReference type="PROSITE" id="PS50222"/>
    </source>
</evidence>
<name>A0A351RAN5_9PROT</name>
<feature type="chain" id="PRO_5016559174" description="EF-hand domain-containing protein" evidence="2">
    <location>
        <begin position="24"/>
        <end position="147"/>
    </location>
</feature>
<reference evidence="4 5" key="1">
    <citation type="journal article" date="2018" name="Nat. Biotechnol.">
        <title>A standardized bacterial taxonomy based on genome phylogeny substantially revises the tree of life.</title>
        <authorList>
            <person name="Parks D.H."/>
            <person name="Chuvochina M."/>
            <person name="Waite D.W."/>
            <person name="Rinke C."/>
            <person name="Skarshewski A."/>
            <person name="Chaumeil P.A."/>
            <person name="Hugenholtz P."/>
        </authorList>
    </citation>
    <scope>NUCLEOTIDE SEQUENCE [LARGE SCALE GENOMIC DNA]</scope>
    <source>
        <strain evidence="4">UBA9958</strain>
    </source>
</reference>
<dbReference type="InterPro" id="IPR002048">
    <property type="entry name" value="EF_hand_dom"/>
</dbReference>
<dbReference type="InterPro" id="IPR018247">
    <property type="entry name" value="EF_Hand_1_Ca_BS"/>
</dbReference>
<dbReference type="PROSITE" id="PS00018">
    <property type="entry name" value="EF_HAND_1"/>
    <property type="match status" value="1"/>
</dbReference>
<feature type="domain" description="EF-hand" evidence="3">
    <location>
        <begin position="64"/>
        <end position="99"/>
    </location>
</feature>
<feature type="compositionally biased region" description="Polar residues" evidence="1">
    <location>
        <begin position="109"/>
        <end position="132"/>
    </location>
</feature>
<protein>
    <recommendedName>
        <fullName evidence="3">EF-hand domain-containing protein</fullName>
    </recommendedName>
</protein>
<comment type="caution">
    <text evidence="4">The sequence shown here is derived from an EMBL/GenBank/DDBJ whole genome shotgun (WGS) entry which is preliminary data.</text>
</comment>
<dbReference type="EMBL" id="DNAA01000143">
    <property type="protein sequence ID" value="HBA09106.1"/>
    <property type="molecule type" value="Genomic_DNA"/>
</dbReference>
<dbReference type="Proteomes" id="UP000264313">
    <property type="component" value="Unassembled WGS sequence"/>
</dbReference>
<evidence type="ECO:0000313" key="5">
    <source>
        <dbReference type="Proteomes" id="UP000264313"/>
    </source>
</evidence>
<proteinExistence type="predicted"/>
<feature type="compositionally biased region" description="Polar residues" evidence="1">
    <location>
        <begin position="57"/>
        <end position="68"/>
    </location>
</feature>
<sequence>MMNKLITSTFATLMCASAFSVVAATTHENSDDGSAIGTSETPQIKQQDKRIDKKATNKSLNRNGAMSHSDQEMKMMDTNNNGMVSKDEYTSYHEKMYDGMKQENGGVSYKNSMNNKPIGTTTGKSKNGSVDITNDGPINGTTTGTNR</sequence>
<organism evidence="4 5">
    <name type="scientific">Methylotenera mobilis</name>
    <dbReference type="NCBI Taxonomy" id="359408"/>
    <lineage>
        <taxon>Bacteria</taxon>
        <taxon>Pseudomonadati</taxon>
        <taxon>Pseudomonadota</taxon>
        <taxon>Betaproteobacteria</taxon>
        <taxon>Nitrosomonadales</taxon>
        <taxon>Methylophilaceae</taxon>
        <taxon>Methylotenera</taxon>
    </lineage>
</organism>
<feature type="region of interest" description="Disordered" evidence="1">
    <location>
        <begin position="28"/>
        <end position="85"/>
    </location>
</feature>
<feature type="compositionally biased region" description="Basic and acidic residues" evidence="1">
    <location>
        <begin position="46"/>
        <end position="55"/>
    </location>
</feature>
<dbReference type="AlphaFoldDB" id="A0A351RAN5"/>
<dbReference type="SUPFAM" id="SSF47473">
    <property type="entry name" value="EF-hand"/>
    <property type="match status" value="1"/>
</dbReference>
<dbReference type="PROSITE" id="PS50222">
    <property type="entry name" value="EF_HAND_2"/>
    <property type="match status" value="1"/>
</dbReference>
<evidence type="ECO:0000256" key="1">
    <source>
        <dbReference type="SAM" id="MobiDB-lite"/>
    </source>
</evidence>
<dbReference type="GO" id="GO:0005509">
    <property type="term" value="F:calcium ion binding"/>
    <property type="evidence" value="ECO:0007669"/>
    <property type="project" value="InterPro"/>
</dbReference>
<evidence type="ECO:0000256" key="2">
    <source>
        <dbReference type="SAM" id="SignalP"/>
    </source>
</evidence>
<keyword evidence="2" id="KW-0732">Signal</keyword>
<accession>A0A351RAN5</accession>
<gene>
    <name evidence="4" type="ORF">DCW48_05800</name>
</gene>
<dbReference type="InterPro" id="IPR011992">
    <property type="entry name" value="EF-hand-dom_pair"/>
</dbReference>
<feature type="region of interest" description="Disordered" evidence="1">
    <location>
        <begin position="107"/>
        <end position="147"/>
    </location>
</feature>
<feature type="signal peptide" evidence="2">
    <location>
        <begin position="1"/>
        <end position="23"/>
    </location>
</feature>
<evidence type="ECO:0000313" key="4">
    <source>
        <dbReference type="EMBL" id="HBA09106.1"/>
    </source>
</evidence>